<dbReference type="OrthoDB" id="1098628at2"/>
<organism evidence="2 3">
    <name type="scientific">Croceitalea dokdonensis DOKDO 023</name>
    <dbReference type="NCBI Taxonomy" id="1300341"/>
    <lineage>
        <taxon>Bacteria</taxon>
        <taxon>Pseudomonadati</taxon>
        <taxon>Bacteroidota</taxon>
        <taxon>Flavobacteriia</taxon>
        <taxon>Flavobacteriales</taxon>
        <taxon>Flavobacteriaceae</taxon>
        <taxon>Croceitalea</taxon>
    </lineage>
</organism>
<name>A0A0N8H440_9FLAO</name>
<comment type="caution">
    <text evidence="2">The sequence shown here is derived from an EMBL/GenBank/DDBJ whole genome shotgun (WGS) entry which is preliminary data.</text>
</comment>
<evidence type="ECO:0000313" key="2">
    <source>
        <dbReference type="EMBL" id="KPM32308.1"/>
    </source>
</evidence>
<evidence type="ECO:0000259" key="1">
    <source>
        <dbReference type="Pfam" id="PF17293"/>
    </source>
</evidence>
<dbReference type="EMBL" id="LDJX01000003">
    <property type="protein sequence ID" value="KPM32308.1"/>
    <property type="molecule type" value="Genomic_DNA"/>
</dbReference>
<dbReference type="AlphaFoldDB" id="A0A0N8H440"/>
<feature type="domain" description="Arm DNA-binding" evidence="1">
    <location>
        <begin position="11"/>
        <end position="44"/>
    </location>
</feature>
<dbReference type="InterPro" id="IPR035386">
    <property type="entry name" value="Arm-DNA-bind_5"/>
</dbReference>
<accession>A0A0N8H440</accession>
<sequence length="45" mass="5224">MYGKLNILFYPKKLKSNTDGKAMIYARVTINGKRSEFSLGRRIDE</sequence>
<dbReference type="Proteomes" id="UP000050280">
    <property type="component" value="Unassembled WGS sequence"/>
</dbReference>
<dbReference type="RefSeq" id="WP_157449704.1">
    <property type="nucleotide sequence ID" value="NZ_LDJX01000003.1"/>
</dbReference>
<dbReference type="Pfam" id="PF17293">
    <property type="entry name" value="Arm-DNA-bind_5"/>
    <property type="match status" value="1"/>
</dbReference>
<reference evidence="2 3" key="1">
    <citation type="submission" date="2015-09" db="EMBL/GenBank/DDBJ databases">
        <title>Genome sequence of the marine flavobacterium Croceitalea dokdonensis DOKDO 023 that contains proton- and sodium-pumping rhodopsins.</title>
        <authorList>
            <person name="Kwon S.-K."/>
            <person name="Lee H.K."/>
            <person name="Kwak M.-J."/>
            <person name="Kim J.F."/>
        </authorList>
    </citation>
    <scope>NUCLEOTIDE SEQUENCE [LARGE SCALE GENOMIC DNA]</scope>
    <source>
        <strain evidence="2 3">DOKDO 023</strain>
    </source>
</reference>
<gene>
    <name evidence="2" type="ORF">I595_1959</name>
</gene>
<proteinExistence type="predicted"/>
<protein>
    <recommendedName>
        <fullName evidence="1">Arm DNA-binding domain-containing protein</fullName>
    </recommendedName>
</protein>
<evidence type="ECO:0000313" key="3">
    <source>
        <dbReference type="Proteomes" id="UP000050280"/>
    </source>
</evidence>
<keyword evidence="3" id="KW-1185">Reference proteome</keyword>